<sequence length="126" mass="13877">MSPTAHLSLSSARSRILGYPRLEVCYVCQGYLLIGLELPEHAWYSCSYVPLTFLLALRLAFSASTRTSMMMSPSTVYLTLNMVKYGTASNVDATFTCTDTDSTSRDQLPLWEAASRKGVEDSSTSL</sequence>
<organism evidence="1 2">
    <name type="scientific">Perkinsus olseni</name>
    <name type="common">Perkinsus atlanticus</name>
    <dbReference type="NCBI Taxonomy" id="32597"/>
    <lineage>
        <taxon>Eukaryota</taxon>
        <taxon>Sar</taxon>
        <taxon>Alveolata</taxon>
        <taxon>Perkinsozoa</taxon>
        <taxon>Perkinsea</taxon>
        <taxon>Perkinsida</taxon>
        <taxon>Perkinsidae</taxon>
        <taxon>Perkinsus</taxon>
    </lineage>
</organism>
<dbReference type="Proteomes" id="UP000570595">
    <property type="component" value="Unassembled WGS sequence"/>
</dbReference>
<dbReference type="EMBL" id="JABAHT010002995">
    <property type="protein sequence ID" value="KAF4646666.1"/>
    <property type="molecule type" value="Genomic_DNA"/>
</dbReference>
<proteinExistence type="predicted"/>
<accession>A0A7J6KJF4</accession>
<evidence type="ECO:0000313" key="2">
    <source>
        <dbReference type="Proteomes" id="UP000570595"/>
    </source>
</evidence>
<comment type="caution">
    <text evidence="1">The sequence shown here is derived from an EMBL/GenBank/DDBJ whole genome shotgun (WGS) entry which is preliminary data.</text>
</comment>
<reference evidence="1 2" key="1">
    <citation type="submission" date="2020-04" db="EMBL/GenBank/DDBJ databases">
        <title>Perkinsus olseni comparative genomics.</title>
        <authorList>
            <person name="Bogema D.R."/>
        </authorList>
    </citation>
    <scope>NUCLEOTIDE SEQUENCE [LARGE SCALE GENOMIC DNA]</scope>
    <source>
        <strain evidence="1">ATCC PRA-179</strain>
    </source>
</reference>
<protein>
    <submittedName>
        <fullName evidence="1">Uncharacterized protein</fullName>
    </submittedName>
</protein>
<dbReference type="AlphaFoldDB" id="A0A7J6KJF4"/>
<feature type="non-terminal residue" evidence="1">
    <location>
        <position position="126"/>
    </location>
</feature>
<dbReference type="OrthoDB" id="10507664at2759"/>
<evidence type="ECO:0000313" key="1">
    <source>
        <dbReference type="EMBL" id="KAF4646666.1"/>
    </source>
</evidence>
<gene>
    <name evidence="1" type="ORF">FOZ61_005346</name>
</gene>
<name>A0A7J6KJF4_PEROL</name>